<name>A0A0G0TCA2_9BACT</name>
<evidence type="ECO:0000259" key="1">
    <source>
        <dbReference type="PROSITE" id="PS50164"/>
    </source>
</evidence>
<organism evidence="2 3">
    <name type="scientific">Candidatus Roizmanbacteria bacterium GW2011_GWB1_40_7</name>
    <dbReference type="NCBI Taxonomy" id="1618482"/>
    <lineage>
        <taxon>Bacteria</taxon>
        <taxon>Candidatus Roizmaniibacteriota</taxon>
    </lineage>
</organism>
<protein>
    <submittedName>
        <fullName evidence="2">GIY-YIG nuclease superfamily protein</fullName>
    </submittedName>
</protein>
<dbReference type="PROSITE" id="PS50164">
    <property type="entry name" value="GIY_YIG"/>
    <property type="match status" value="1"/>
</dbReference>
<evidence type="ECO:0000313" key="2">
    <source>
        <dbReference type="EMBL" id="KKR72456.1"/>
    </source>
</evidence>
<sequence>MKETSDVSSHKIRYYVYILFFLKDKGFYIGYTTDLKQRLIHHLKNKVIATKFRTPFLLIHYEYFINEEDAKAREEFLKSGYGRSQMKQILKRTLLELKT</sequence>
<dbReference type="InterPro" id="IPR000305">
    <property type="entry name" value="GIY-YIG_endonuc"/>
</dbReference>
<dbReference type="EMBL" id="LBZM01000005">
    <property type="protein sequence ID" value="KKR72456.1"/>
    <property type="molecule type" value="Genomic_DNA"/>
</dbReference>
<dbReference type="Gene3D" id="3.40.1440.10">
    <property type="entry name" value="GIY-YIG endonuclease"/>
    <property type="match status" value="1"/>
</dbReference>
<dbReference type="InterPro" id="IPR035901">
    <property type="entry name" value="GIY-YIG_endonuc_sf"/>
</dbReference>
<dbReference type="Pfam" id="PF01541">
    <property type="entry name" value="GIY-YIG"/>
    <property type="match status" value="1"/>
</dbReference>
<accession>A0A0G0TCA2</accession>
<proteinExistence type="predicted"/>
<comment type="caution">
    <text evidence="2">The sequence shown here is derived from an EMBL/GenBank/DDBJ whole genome shotgun (WGS) entry which is preliminary data.</text>
</comment>
<dbReference type="Proteomes" id="UP000034664">
    <property type="component" value="Unassembled WGS sequence"/>
</dbReference>
<dbReference type="AlphaFoldDB" id="A0A0G0TCA2"/>
<dbReference type="SUPFAM" id="SSF82771">
    <property type="entry name" value="GIY-YIG endonuclease"/>
    <property type="match status" value="1"/>
</dbReference>
<gene>
    <name evidence="2" type="ORF">UU14_C0005G0024</name>
</gene>
<evidence type="ECO:0000313" key="3">
    <source>
        <dbReference type="Proteomes" id="UP000034664"/>
    </source>
</evidence>
<feature type="domain" description="GIY-YIG" evidence="1">
    <location>
        <begin position="12"/>
        <end position="90"/>
    </location>
</feature>
<reference evidence="2 3" key="1">
    <citation type="journal article" date="2015" name="Nature">
        <title>rRNA introns, odd ribosomes, and small enigmatic genomes across a large radiation of phyla.</title>
        <authorList>
            <person name="Brown C.T."/>
            <person name="Hug L.A."/>
            <person name="Thomas B.C."/>
            <person name="Sharon I."/>
            <person name="Castelle C.J."/>
            <person name="Singh A."/>
            <person name="Wilkins M.J."/>
            <person name="Williams K.H."/>
            <person name="Banfield J.F."/>
        </authorList>
    </citation>
    <scope>NUCLEOTIDE SEQUENCE [LARGE SCALE GENOMIC DNA]</scope>
</reference>